<proteinExistence type="predicted"/>
<accession>A0A0R3UL12</accession>
<dbReference type="AlphaFoldDB" id="A0A0R3UL12"/>
<reference evidence="1 2" key="1">
    <citation type="submission" date="2018-10" db="EMBL/GenBank/DDBJ databases">
        <authorList>
            <consortium name="Pathogen Informatics"/>
        </authorList>
    </citation>
    <scope>NUCLEOTIDE SEQUENCE [LARGE SCALE GENOMIC DNA]</scope>
</reference>
<protein>
    <submittedName>
        <fullName evidence="1">Uncharacterized protein</fullName>
    </submittedName>
</protein>
<sequence>MVDESTTDDAVWLCGVEELRSMLSVVEVDVDGRISEAVVVEAGIEEEVVVAVVEAGIVEAGLVEAGVAETGVVENVVVVTEDEVGRVVESAVVGSLPGCGVHCLCKQA</sequence>
<organism evidence="1 2">
    <name type="scientific">Mesocestoides corti</name>
    <name type="common">Flatworm</name>
    <dbReference type="NCBI Taxonomy" id="53468"/>
    <lineage>
        <taxon>Eukaryota</taxon>
        <taxon>Metazoa</taxon>
        <taxon>Spiralia</taxon>
        <taxon>Lophotrochozoa</taxon>
        <taxon>Platyhelminthes</taxon>
        <taxon>Cestoda</taxon>
        <taxon>Eucestoda</taxon>
        <taxon>Cyclophyllidea</taxon>
        <taxon>Mesocestoididae</taxon>
        <taxon>Mesocestoides</taxon>
    </lineage>
</organism>
<name>A0A0R3UL12_MESCO</name>
<dbReference type="Proteomes" id="UP000267029">
    <property type="component" value="Unassembled WGS sequence"/>
</dbReference>
<evidence type="ECO:0000313" key="2">
    <source>
        <dbReference type="Proteomes" id="UP000267029"/>
    </source>
</evidence>
<dbReference type="EMBL" id="UXSR01005495">
    <property type="protein sequence ID" value="VDD82336.1"/>
    <property type="molecule type" value="Genomic_DNA"/>
</dbReference>
<gene>
    <name evidence="1" type="ORF">MCOS_LOCUS8339</name>
</gene>
<evidence type="ECO:0000313" key="1">
    <source>
        <dbReference type="EMBL" id="VDD82336.1"/>
    </source>
</evidence>
<keyword evidence="2" id="KW-1185">Reference proteome</keyword>